<sequence length="238" mass="26609">MWMIEAATGRRLAGDVEGACAAAGIDLDIDLATVARACGQEIADLIADDLRHLAPDLLRWHMPRVLSPPGAIWNWMGVLRRYPAGGGANLMVDKAWKDPVRLRLRVQIKEGAGVLPDRGTWRYHLHRSPQPWVPHGDLIHCYRLSELAGGRSTVTAVPWRRAAEGGELSVKPCGQSLLAVVHEYLSARHRLNEWEIMQPWNRGAGSIDDMEVEESRESVAKIEALRRRLGDRTRPTEK</sequence>
<name>A0ABR9KAW4_9ACTN</name>
<accession>A0ABR9KAW4</accession>
<dbReference type="EMBL" id="JADBEF010000001">
    <property type="protein sequence ID" value="MBE1559134.1"/>
    <property type="molecule type" value="Genomic_DNA"/>
</dbReference>
<organism evidence="1 2">
    <name type="scientific">Nonomuraea africana</name>
    <dbReference type="NCBI Taxonomy" id="46171"/>
    <lineage>
        <taxon>Bacteria</taxon>
        <taxon>Bacillati</taxon>
        <taxon>Actinomycetota</taxon>
        <taxon>Actinomycetes</taxon>
        <taxon>Streptosporangiales</taxon>
        <taxon>Streptosporangiaceae</taxon>
        <taxon>Nonomuraea</taxon>
    </lineage>
</organism>
<dbReference type="RefSeq" id="WP_192774452.1">
    <property type="nucleotide sequence ID" value="NZ_BAAASY010000001.1"/>
</dbReference>
<comment type="caution">
    <text evidence="1">The sequence shown here is derived from an EMBL/GenBank/DDBJ whole genome shotgun (WGS) entry which is preliminary data.</text>
</comment>
<reference evidence="1 2" key="1">
    <citation type="submission" date="2020-10" db="EMBL/GenBank/DDBJ databases">
        <title>Sequencing the genomes of 1000 actinobacteria strains.</title>
        <authorList>
            <person name="Klenk H.-P."/>
        </authorList>
    </citation>
    <scope>NUCLEOTIDE SEQUENCE [LARGE SCALE GENOMIC DNA]</scope>
    <source>
        <strain evidence="1 2">DSM 43748</strain>
    </source>
</reference>
<dbReference type="Proteomes" id="UP000661607">
    <property type="component" value="Unassembled WGS sequence"/>
</dbReference>
<evidence type="ECO:0000313" key="1">
    <source>
        <dbReference type="EMBL" id="MBE1559134.1"/>
    </source>
</evidence>
<proteinExistence type="predicted"/>
<gene>
    <name evidence="1" type="ORF">H4W81_001913</name>
</gene>
<evidence type="ECO:0000313" key="2">
    <source>
        <dbReference type="Proteomes" id="UP000661607"/>
    </source>
</evidence>
<keyword evidence="2" id="KW-1185">Reference proteome</keyword>
<protein>
    <submittedName>
        <fullName evidence="1">Uncharacterized protein</fullName>
    </submittedName>
</protein>